<protein>
    <recommendedName>
        <fullName evidence="5">Aspartate carbamoyltransferase catalytic subunit</fullName>
    </recommendedName>
</protein>
<dbReference type="AlphaFoldDB" id="A0A2T6AZU1"/>
<comment type="caution">
    <text evidence="3">The sequence shown here is derived from an EMBL/GenBank/DDBJ whole genome shotgun (WGS) entry which is preliminary data.</text>
</comment>
<evidence type="ECO:0008006" key="5">
    <source>
        <dbReference type="Google" id="ProtNLM"/>
    </source>
</evidence>
<evidence type="ECO:0000313" key="3">
    <source>
        <dbReference type="EMBL" id="PTX49320.1"/>
    </source>
</evidence>
<keyword evidence="2" id="KW-0812">Transmembrane</keyword>
<keyword evidence="4" id="KW-1185">Reference proteome</keyword>
<proteinExistence type="predicted"/>
<feature type="transmembrane region" description="Helical" evidence="2">
    <location>
        <begin position="159"/>
        <end position="178"/>
    </location>
</feature>
<gene>
    <name evidence="3" type="ORF">C8N44_107160</name>
</gene>
<reference evidence="3 4" key="1">
    <citation type="submission" date="2018-04" db="EMBL/GenBank/DDBJ databases">
        <title>Genomic Encyclopedia of Archaeal and Bacterial Type Strains, Phase II (KMG-II): from individual species to whole genera.</title>
        <authorList>
            <person name="Goeker M."/>
        </authorList>
    </citation>
    <scope>NUCLEOTIDE SEQUENCE [LARGE SCALE GENOMIC DNA]</scope>
    <source>
        <strain evidence="3 4">DSM 29329</strain>
    </source>
</reference>
<dbReference type="Proteomes" id="UP000244069">
    <property type="component" value="Unassembled WGS sequence"/>
</dbReference>
<dbReference type="EMBL" id="QBKN01000007">
    <property type="protein sequence ID" value="PTX49320.1"/>
    <property type="molecule type" value="Genomic_DNA"/>
</dbReference>
<feature type="compositionally biased region" description="Low complexity" evidence="1">
    <location>
        <begin position="142"/>
        <end position="153"/>
    </location>
</feature>
<feature type="region of interest" description="Disordered" evidence="1">
    <location>
        <begin position="126"/>
        <end position="153"/>
    </location>
</feature>
<keyword evidence="2" id="KW-1133">Transmembrane helix</keyword>
<organism evidence="3 4">
    <name type="scientific">Allosediminivita pacifica</name>
    <dbReference type="NCBI Taxonomy" id="1267769"/>
    <lineage>
        <taxon>Bacteria</taxon>
        <taxon>Pseudomonadati</taxon>
        <taxon>Pseudomonadota</taxon>
        <taxon>Alphaproteobacteria</taxon>
        <taxon>Rhodobacterales</taxon>
        <taxon>Paracoccaceae</taxon>
        <taxon>Allosediminivita</taxon>
    </lineage>
</organism>
<dbReference type="RefSeq" id="WP_107975573.1">
    <property type="nucleotide sequence ID" value="NZ_BMEZ01000007.1"/>
</dbReference>
<evidence type="ECO:0000256" key="1">
    <source>
        <dbReference type="SAM" id="MobiDB-lite"/>
    </source>
</evidence>
<keyword evidence="2" id="KW-0472">Membrane</keyword>
<dbReference type="OrthoDB" id="7875742at2"/>
<name>A0A2T6AZU1_9RHOB</name>
<accession>A0A2T6AZU1</accession>
<evidence type="ECO:0000256" key="2">
    <source>
        <dbReference type="SAM" id="Phobius"/>
    </source>
</evidence>
<evidence type="ECO:0000313" key="4">
    <source>
        <dbReference type="Proteomes" id="UP000244069"/>
    </source>
</evidence>
<sequence>MITLEINGSETDTVRLFHLDLPPEAVDRFCNQAGTGEWPLQYALGASKLRPAFVEVVAIRDLGSMPLSQYLAEAHGATGPEFRAAQGDIDALEGHVVILPAQAFDHTSQTLTVAAPLYHVGTYGETKAHGAGPKLRSDSAKGSLRGGAAAPGPGSSRMLRLLVAAVAAAILIVIAYALL</sequence>